<dbReference type="Proteomes" id="UP000398389">
    <property type="component" value="Unassembled WGS sequence"/>
</dbReference>
<feature type="region of interest" description="Disordered" evidence="2">
    <location>
        <begin position="78"/>
        <end position="97"/>
    </location>
</feature>
<dbReference type="GO" id="GO:0005774">
    <property type="term" value="C:vacuolar membrane"/>
    <property type="evidence" value="ECO:0007669"/>
    <property type="project" value="TreeGrafter"/>
</dbReference>
<evidence type="ECO:0000313" key="4">
    <source>
        <dbReference type="Proteomes" id="UP000398389"/>
    </source>
</evidence>
<proteinExistence type="predicted"/>
<dbReference type="EMBL" id="CABVLU010000002">
    <property type="protein sequence ID" value="VVT50616.1"/>
    <property type="molecule type" value="Genomic_DNA"/>
</dbReference>
<evidence type="ECO:0000256" key="2">
    <source>
        <dbReference type="SAM" id="MobiDB-lite"/>
    </source>
</evidence>
<name>A0A5E8BG27_9ASCO</name>
<feature type="compositionally biased region" description="Polar residues" evidence="2">
    <location>
        <begin position="838"/>
        <end position="847"/>
    </location>
</feature>
<dbReference type="RefSeq" id="XP_031853432.1">
    <property type="nucleotide sequence ID" value="XM_031997541.1"/>
</dbReference>
<dbReference type="PROSITE" id="PS50082">
    <property type="entry name" value="WD_REPEATS_2"/>
    <property type="match status" value="1"/>
</dbReference>
<dbReference type="InterPro" id="IPR001680">
    <property type="entry name" value="WD40_rpt"/>
</dbReference>
<sequence length="869" mass="95156">MTSQDRLGTCYEEPLGPVKLLGKKYSLSSKRVISSSYWKVPDRKSNLTSVACHDSEPLVAVASASKDSNIFIYELSAPPSDEVSSPTSHSAPSSPESIENKYSFINFGDTSSDLLGSEQLSPRKPHRKSYHDSFGSANLNPSLSNSSNSSNSSFNVFGKNCVHKRSVSETLSSSSHHIYNDFKPQQNANTESHKRPTNSNYTRPLNRTPVLTHHQTISLGGIHSLDWVPSKHKLSDFGNVLATGHSGLVHLVMLPDPYQNDGPAEILSRFNHTKHLSPDLITSTRIRTVNIASSKWTCSPESSILSLFSEHLYLWDPSRCDIPIIKQRNKKARSFHSSPLRNGIVSFATDRGISIMDIRYKNPPSLAPPNANEGIVSLVKWSPLDENRVASVHDQTIIKIWDIRGGSPLMTLDGHYDKINSIDWSLTNENEFFSASSDGTVRLWDLEKCSNLDIANANDSKVQNPHTKDKSGDWMPSKSWRLYRQRLARENSAPSYNYFLDNIQNSDSPCTTIFSKKKEYLELSTVQLPLSFTSNLSSNSKDYQITVPQMITIDNEGFFGLHSRIPTDDDTFEPLESEAEQQAITSSPSIISMVKQSVSSESTSSSVVAASTAAATAINKDHFEMGHAKRNSLDSLASMTSKSINGDSDMSLDDSMSETSSSIGSGQASPTTGNSSPVNAPAQLYNSSGLDQSSGSFTVPKPFFANRHKKNNSFSSMSSVGSVGSVGSAGSTGSSGTSSKFNYTTCDPKTKINRRHTVNFERTPTFEYGFDSNPSTTSNNSITSFGNSSSTGDYNFSVEPLKLSKTNSKLSANDLYKPFINESSSSMASRSSRRSRSNTHQPQNDSLASRELPALPAQKVRFSFPAAGY</sequence>
<dbReference type="GO" id="GO:0035859">
    <property type="term" value="C:Seh1-associated complex"/>
    <property type="evidence" value="ECO:0007669"/>
    <property type="project" value="TreeGrafter"/>
</dbReference>
<dbReference type="InterPro" id="IPR036322">
    <property type="entry name" value="WD40_repeat_dom_sf"/>
</dbReference>
<protein>
    <submittedName>
        <fullName evidence="3">Uncharacterized protein</fullName>
    </submittedName>
</protein>
<dbReference type="PANTHER" id="PTHR46170">
    <property type="entry name" value="GATOR COMPLEX PROTEIN WDR59"/>
    <property type="match status" value="1"/>
</dbReference>
<feature type="compositionally biased region" description="Low complexity" evidence="2">
    <location>
        <begin position="657"/>
        <end position="669"/>
    </location>
</feature>
<feature type="region of interest" description="Disordered" evidence="2">
    <location>
        <begin position="769"/>
        <end position="789"/>
    </location>
</feature>
<evidence type="ECO:0000256" key="1">
    <source>
        <dbReference type="PROSITE-ProRule" id="PRU00221"/>
    </source>
</evidence>
<dbReference type="GO" id="GO:1904263">
    <property type="term" value="P:positive regulation of TORC1 signaling"/>
    <property type="evidence" value="ECO:0007669"/>
    <property type="project" value="TreeGrafter"/>
</dbReference>
<feature type="compositionally biased region" description="Low complexity" evidence="2">
    <location>
        <begin position="84"/>
        <end position="97"/>
    </location>
</feature>
<dbReference type="Pfam" id="PF00400">
    <property type="entry name" value="WD40"/>
    <property type="match status" value="1"/>
</dbReference>
<keyword evidence="1" id="KW-0853">WD repeat</keyword>
<dbReference type="AlphaFoldDB" id="A0A5E8BG27"/>
<feature type="repeat" description="WD" evidence="1">
    <location>
        <begin position="412"/>
        <end position="454"/>
    </location>
</feature>
<organism evidence="3 4">
    <name type="scientific">Magnusiomyces paraingens</name>
    <dbReference type="NCBI Taxonomy" id="2606893"/>
    <lineage>
        <taxon>Eukaryota</taxon>
        <taxon>Fungi</taxon>
        <taxon>Dikarya</taxon>
        <taxon>Ascomycota</taxon>
        <taxon>Saccharomycotina</taxon>
        <taxon>Dipodascomycetes</taxon>
        <taxon>Dipodascales</taxon>
        <taxon>Dipodascaceae</taxon>
        <taxon>Magnusiomyces</taxon>
    </lineage>
</organism>
<dbReference type="SUPFAM" id="SSF50978">
    <property type="entry name" value="WD40 repeat-like"/>
    <property type="match status" value="1"/>
</dbReference>
<feature type="region of interest" description="Disordered" evidence="2">
    <location>
        <begin position="115"/>
        <end position="135"/>
    </location>
</feature>
<dbReference type="InterPro" id="IPR049567">
    <property type="entry name" value="WDR59-like"/>
</dbReference>
<keyword evidence="4" id="KW-1185">Reference proteome</keyword>
<dbReference type="PANTHER" id="PTHR46170:SF1">
    <property type="entry name" value="GATOR COMPLEX PROTEIN WDR59"/>
    <property type="match status" value="1"/>
</dbReference>
<feature type="compositionally biased region" description="Low complexity" evidence="2">
    <location>
        <begin position="715"/>
        <end position="739"/>
    </location>
</feature>
<dbReference type="InterPro" id="IPR015943">
    <property type="entry name" value="WD40/YVTN_repeat-like_dom_sf"/>
</dbReference>
<feature type="region of interest" description="Disordered" evidence="2">
    <location>
        <begin position="715"/>
        <end position="747"/>
    </location>
</feature>
<feature type="region of interest" description="Disordered" evidence="2">
    <location>
        <begin position="823"/>
        <end position="854"/>
    </location>
</feature>
<dbReference type="GO" id="GO:0035591">
    <property type="term" value="F:signaling adaptor activity"/>
    <property type="evidence" value="ECO:0007669"/>
    <property type="project" value="TreeGrafter"/>
</dbReference>
<evidence type="ECO:0000313" key="3">
    <source>
        <dbReference type="EMBL" id="VVT50616.1"/>
    </source>
</evidence>
<dbReference type="OrthoDB" id="361494at2759"/>
<feature type="compositionally biased region" description="Low complexity" evidence="2">
    <location>
        <begin position="772"/>
        <end position="789"/>
    </location>
</feature>
<dbReference type="GO" id="GO:0034198">
    <property type="term" value="P:cellular response to amino acid starvation"/>
    <property type="evidence" value="ECO:0007669"/>
    <property type="project" value="TreeGrafter"/>
</dbReference>
<dbReference type="PROSITE" id="PS50294">
    <property type="entry name" value="WD_REPEATS_REGION"/>
    <property type="match status" value="1"/>
</dbReference>
<dbReference type="Gene3D" id="2.130.10.10">
    <property type="entry name" value="YVTN repeat-like/Quinoprotein amine dehydrogenase"/>
    <property type="match status" value="1"/>
</dbReference>
<feature type="compositionally biased region" description="Polar residues" evidence="2">
    <location>
        <begin position="670"/>
        <end position="693"/>
    </location>
</feature>
<reference evidence="3 4" key="1">
    <citation type="submission" date="2019-09" db="EMBL/GenBank/DDBJ databases">
        <authorList>
            <person name="Brejova B."/>
        </authorList>
    </citation>
    <scope>NUCLEOTIDE SEQUENCE [LARGE SCALE GENOMIC DNA]</scope>
</reference>
<dbReference type="GeneID" id="43581641"/>
<feature type="region of interest" description="Disordered" evidence="2">
    <location>
        <begin position="639"/>
        <end position="693"/>
    </location>
</feature>
<feature type="region of interest" description="Disordered" evidence="2">
    <location>
        <begin position="179"/>
        <end position="206"/>
    </location>
</feature>
<gene>
    <name evidence="3" type="ORF">SAPINGB_P002823</name>
</gene>
<dbReference type="SMART" id="SM00320">
    <property type="entry name" value="WD40"/>
    <property type="match status" value="3"/>
</dbReference>
<accession>A0A5E8BG27</accession>